<comment type="caution">
    <text evidence="2">The sequence shown here is derived from an EMBL/GenBank/DDBJ whole genome shotgun (WGS) entry which is preliminary data.</text>
</comment>
<dbReference type="VEuPathDB" id="FungiDB:ACJ73_05186"/>
<evidence type="ECO:0000313" key="2">
    <source>
        <dbReference type="EMBL" id="OJD23462.1"/>
    </source>
</evidence>
<accession>A0A1J9Q467</accession>
<evidence type="ECO:0000313" key="3">
    <source>
        <dbReference type="Proteomes" id="UP000242791"/>
    </source>
</evidence>
<protein>
    <submittedName>
        <fullName evidence="2">Uncharacterized protein</fullName>
    </submittedName>
</protein>
<evidence type="ECO:0000256" key="1">
    <source>
        <dbReference type="SAM" id="MobiDB-lite"/>
    </source>
</evidence>
<name>A0A1J9Q467_9EURO</name>
<sequence>MALKTLFDICAQLKSLLSGILRWLKSSLLQREQAVDEVRPDSFLAWDKDVELSPPTQATYSKAGAIIHQDLSSYLAPLKARPTSIDEGDKGKLYSCNTTPPLPPLK</sequence>
<reference evidence="2 3" key="1">
    <citation type="submission" date="2015-08" db="EMBL/GenBank/DDBJ databases">
        <title>Emmonsia species relationships and genome sequence.</title>
        <authorList>
            <person name="Cuomo C.A."/>
            <person name="Schwartz I.S."/>
            <person name="Kenyon C."/>
            <person name="De Hoog G.S."/>
            <person name="Govender N.P."/>
            <person name="Botha A."/>
            <person name="Moreno L."/>
            <person name="De Vries M."/>
            <person name="Munoz J.F."/>
            <person name="Stielow J.B."/>
        </authorList>
    </citation>
    <scope>NUCLEOTIDE SEQUENCE [LARGE SCALE GENOMIC DNA]</scope>
    <source>
        <strain evidence="2 3">EI222</strain>
    </source>
</reference>
<keyword evidence="3" id="KW-1185">Reference proteome</keyword>
<dbReference type="EMBL" id="LGTZ01000787">
    <property type="protein sequence ID" value="OJD23462.1"/>
    <property type="molecule type" value="Genomic_DNA"/>
</dbReference>
<dbReference type="AlphaFoldDB" id="A0A1J9Q467"/>
<gene>
    <name evidence="2" type="ORF">ACJ73_05186</name>
</gene>
<dbReference type="OrthoDB" id="10471055at2759"/>
<organism evidence="2 3">
    <name type="scientific">Blastomyces percursus</name>
    <dbReference type="NCBI Taxonomy" id="1658174"/>
    <lineage>
        <taxon>Eukaryota</taxon>
        <taxon>Fungi</taxon>
        <taxon>Dikarya</taxon>
        <taxon>Ascomycota</taxon>
        <taxon>Pezizomycotina</taxon>
        <taxon>Eurotiomycetes</taxon>
        <taxon>Eurotiomycetidae</taxon>
        <taxon>Onygenales</taxon>
        <taxon>Ajellomycetaceae</taxon>
        <taxon>Blastomyces</taxon>
    </lineage>
</organism>
<dbReference type="Proteomes" id="UP000242791">
    <property type="component" value="Unassembled WGS sequence"/>
</dbReference>
<feature type="region of interest" description="Disordered" evidence="1">
    <location>
        <begin position="84"/>
        <end position="106"/>
    </location>
</feature>
<proteinExistence type="predicted"/>